<feature type="domain" description="Helicase ATP-binding" evidence="6">
    <location>
        <begin position="146"/>
        <end position="334"/>
    </location>
</feature>
<dbReference type="PANTHER" id="PTHR45626:SF17">
    <property type="entry name" value="HELICASE-LIKE TRANSCRIPTION FACTOR"/>
    <property type="match status" value="1"/>
</dbReference>
<dbReference type="GO" id="GO:0016787">
    <property type="term" value="F:hydrolase activity"/>
    <property type="evidence" value="ECO:0007669"/>
    <property type="project" value="UniProtKB-KW"/>
</dbReference>
<dbReference type="EMBL" id="CAICTM010000534">
    <property type="protein sequence ID" value="CAB9512414.1"/>
    <property type="molecule type" value="Genomic_DNA"/>
</dbReference>
<evidence type="ECO:0000256" key="5">
    <source>
        <dbReference type="SAM" id="MobiDB-lite"/>
    </source>
</evidence>
<dbReference type="CDD" id="cd18008">
    <property type="entry name" value="DEXDc_SHPRH-like"/>
    <property type="match status" value="1"/>
</dbReference>
<dbReference type="SMART" id="SM00490">
    <property type="entry name" value="HELICc"/>
    <property type="match status" value="1"/>
</dbReference>
<evidence type="ECO:0000259" key="6">
    <source>
        <dbReference type="PROSITE" id="PS51192"/>
    </source>
</evidence>
<evidence type="ECO:0000256" key="1">
    <source>
        <dbReference type="ARBA" id="ARBA00022741"/>
    </source>
</evidence>
<feature type="domain" description="Helicase C-terminal" evidence="7">
    <location>
        <begin position="502"/>
        <end position="661"/>
    </location>
</feature>
<dbReference type="InterPro" id="IPR027417">
    <property type="entry name" value="P-loop_NTPase"/>
</dbReference>
<dbReference type="PROSITE" id="PS51192">
    <property type="entry name" value="HELICASE_ATP_BIND_1"/>
    <property type="match status" value="1"/>
</dbReference>
<dbReference type="InterPro" id="IPR001650">
    <property type="entry name" value="Helicase_C-like"/>
</dbReference>
<dbReference type="GO" id="GO:0005634">
    <property type="term" value="C:nucleus"/>
    <property type="evidence" value="ECO:0007669"/>
    <property type="project" value="TreeGrafter"/>
</dbReference>
<dbReference type="InterPro" id="IPR050628">
    <property type="entry name" value="SNF2_RAD54_helicase_TF"/>
</dbReference>
<proteinExistence type="predicted"/>
<evidence type="ECO:0000313" key="8">
    <source>
        <dbReference type="EMBL" id="CAB9512414.1"/>
    </source>
</evidence>
<keyword evidence="9" id="KW-1185">Reference proteome</keyword>
<dbReference type="PROSITE" id="PS51194">
    <property type="entry name" value="HELICASE_CTER"/>
    <property type="match status" value="1"/>
</dbReference>
<dbReference type="Gene3D" id="3.40.50.300">
    <property type="entry name" value="P-loop containing nucleotide triphosphate hydrolases"/>
    <property type="match status" value="1"/>
</dbReference>
<dbReference type="GO" id="GO:0008094">
    <property type="term" value="F:ATP-dependent activity, acting on DNA"/>
    <property type="evidence" value="ECO:0007669"/>
    <property type="project" value="TreeGrafter"/>
</dbReference>
<keyword evidence="3" id="KW-0347">Helicase</keyword>
<dbReference type="InterPro" id="IPR049730">
    <property type="entry name" value="SNF2/RAD54-like_C"/>
</dbReference>
<dbReference type="SMART" id="SM00487">
    <property type="entry name" value="DEXDc"/>
    <property type="match status" value="1"/>
</dbReference>
<sequence>MDRKPLAPADGKVNIESVDDLVPLLAKKLHVSEPPPPNKSNNEDVLLDEEDDHPNVSNVKVDWEKERDEMDKMFEEQAAKQLDGLPEFVKPQRLKKSVNVFEHQKEGIRWLLHQEMNPRENPFVRRRTLKSGVVAMYDRLTKRRIGEAYEPSRGSILADDMGLGKTLQTIATILSNPPDDYRYGKSVDSDIPICTVIVCPKTVISNWLEQIDTFVKPGTFRVQVYTGTPKQRSKIIEKVQDNEIDILLSSYETISAEFKEDAKDYKINTIHDEKTEFHRIVLDEAQTIRNGKSKVFRAITSVANKSDFRLALTGTPFVNKPDDIHSLLTFIGLDPLADVNTFKQYITDPIKDRKRAGLTRLRAALAYVALRRTKNACGDSVKLPPKTITVQTVDFPEGQHKEIHDALFFSARKAFEASINGNVESETGVTKVAQSAMFGLLTRVRQSCASGALVAAGHFDVARQVMEMENRQGEEGDRALDLLQSSDASNGQRIRVEQNSPKIAALLNGIEAMAADEKAVIFSQWTSFLDLIEVALNSTGHEHEFVRIDGSMTTAQRTNSMDRLTNDEGCRFILCSLKAAGVGINLTRANVVFMMDPWWNDATEMQAIDRVHRMGQQRPVRIYRLVMRGSVEERMLAVQRAKATMGKGTMKKLSASEEKLAKMTGLKDLFQINEEADDNFIVWE</sequence>
<dbReference type="Pfam" id="PF00271">
    <property type="entry name" value="Helicase_C"/>
    <property type="match status" value="1"/>
</dbReference>
<gene>
    <name evidence="8" type="ORF">SEMRO_535_G161980.1</name>
</gene>
<dbReference type="InterPro" id="IPR038718">
    <property type="entry name" value="SNF2-like_sf"/>
</dbReference>
<comment type="caution">
    <text evidence="8">The sequence shown here is derived from an EMBL/GenBank/DDBJ whole genome shotgun (WGS) entry which is preliminary data.</text>
</comment>
<dbReference type="GO" id="GO:0006281">
    <property type="term" value="P:DNA repair"/>
    <property type="evidence" value="ECO:0007669"/>
    <property type="project" value="TreeGrafter"/>
</dbReference>
<dbReference type="SUPFAM" id="SSF52540">
    <property type="entry name" value="P-loop containing nucleoside triphosphate hydrolases"/>
    <property type="match status" value="2"/>
</dbReference>
<dbReference type="CDD" id="cd18793">
    <property type="entry name" value="SF2_C_SNF"/>
    <property type="match status" value="1"/>
</dbReference>
<feature type="region of interest" description="Disordered" evidence="5">
    <location>
        <begin position="28"/>
        <end position="55"/>
    </location>
</feature>
<dbReference type="AlphaFoldDB" id="A0A9N8E488"/>
<evidence type="ECO:0000256" key="2">
    <source>
        <dbReference type="ARBA" id="ARBA00022801"/>
    </source>
</evidence>
<keyword evidence="4" id="KW-0067">ATP-binding</keyword>
<dbReference type="InterPro" id="IPR014001">
    <property type="entry name" value="Helicase_ATP-bd"/>
</dbReference>
<accession>A0A9N8E488</accession>
<keyword evidence="2" id="KW-0378">Hydrolase</keyword>
<dbReference type="Proteomes" id="UP001153069">
    <property type="component" value="Unassembled WGS sequence"/>
</dbReference>
<dbReference type="OrthoDB" id="448448at2759"/>
<organism evidence="8 9">
    <name type="scientific">Seminavis robusta</name>
    <dbReference type="NCBI Taxonomy" id="568900"/>
    <lineage>
        <taxon>Eukaryota</taxon>
        <taxon>Sar</taxon>
        <taxon>Stramenopiles</taxon>
        <taxon>Ochrophyta</taxon>
        <taxon>Bacillariophyta</taxon>
        <taxon>Bacillariophyceae</taxon>
        <taxon>Bacillariophycidae</taxon>
        <taxon>Naviculales</taxon>
        <taxon>Naviculaceae</taxon>
        <taxon>Seminavis</taxon>
    </lineage>
</organism>
<dbReference type="Pfam" id="PF00176">
    <property type="entry name" value="SNF2-rel_dom"/>
    <property type="match status" value="1"/>
</dbReference>
<protein>
    <submittedName>
        <fullName evidence="8">Regulator of chromatin subfamily A member 3-like 1</fullName>
    </submittedName>
</protein>
<evidence type="ECO:0000313" key="9">
    <source>
        <dbReference type="Proteomes" id="UP001153069"/>
    </source>
</evidence>
<keyword evidence="1" id="KW-0547">Nucleotide-binding</keyword>
<reference evidence="8" key="1">
    <citation type="submission" date="2020-06" db="EMBL/GenBank/DDBJ databases">
        <authorList>
            <consortium name="Plant Systems Biology data submission"/>
        </authorList>
    </citation>
    <scope>NUCLEOTIDE SEQUENCE</scope>
    <source>
        <strain evidence="8">D6</strain>
    </source>
</reference>
<dbReference type="GO" id="GO:0005524">
    <property type="term" value="F:ATP binding"/>
    <property type="evidence" value="ECO:0007669"/>
    <property type="project" value="UniProtKB-KW"/>
</dbReference>
<dbReference type="InterPro" id="IPR000330">
    <property type="entry name" value="SNF2_N"/>
</dbReference>
<dbReference type="PANTHER" id="PTHR45626">
    <property type="entry name" value="TRANSCRIPTION TERMINATION FACTOR 2-RELATED"/>
    <property type="match status" value="1"/>
</dbReference>
<evidence type="ECO:0000259" key="7">
    <source>
        <dbReference type="PROSITE" id="PS51194"/>
    </source>
</evidence>
<dbReference type="Gene3D" id="3.40.50.10810">
    <property type="entry name" value="Tandem AAA-ATPase domain"/>
    <property type="match status" value="1"/>
</dbReference>
<name>A0A9N8E488_9STRA</name>
<evidence type="ECO:0000256" key="3">
    <source>
        <dbReference type="ARBA" id="ARBA00022806"/>
    </source>
</evidence>
<dbReference type="GO" id="GO:0004386">
    <property type="term" value="F:helicase activity"/>
    <property type="evidence" value="ECO:0007669"/>
    <property type="project" value="UniProtKB-KW"/>
</dbReference>
<evidence type="ECO:0000256" key="4">
    <source>
        <dbReference type="ARBA" id="ARBA00022840"/>
    </source>
</evidence>